<name>A0A437MCK6_9PROT</name>
<dbReference type="InterPro" id="IPR036264">
    <property type="entry name" value="Bact_exopeptidase_dim_dom"/>
</dbReference>
<evidence type="ECO:0000256" key="3">
    <source>
        <dbReference type="PIRSR" id="PIRSR001235-1"/>
    </source>
</evidence>
<dbReference type="Gene3D" id="3.30.70.360">
    <property type="match status" value="1"/>
</dbReference>
<proteinExistence type="inferred from homology"/>
<dbReference type="CDD" id="cd03884">
    <property type="entry name" value="M20_bAS"/>
    <property type="match status" value="1"/>
</dbReference>
<gene>
    <name evidence="5" type="ORF">EOD42_17535</name>
</gene>
<dbReference type="Gene3D" id="3.40.630.10">
    <property type="entry name" value="Zn peptidases"/>
    <property type="match status" value="1"/>
</dbReference>
<dbReference type="Pfam" id="PF01546">
    <property type="entry name" value="Peptidase_M20"/>
    <property type="match status" value="1"/>
</dbReference>
<organism evidence="5 6">
    <name type="scientific">Rhodovarius crocodyli</name>
    <dbReference type="NCBI Taxonomy" id="1979269"/>
    <lineage>
        <taxon>Bacteria</taxon>
        <taxon>Pseudomonadati</taxon>
        <taxon>Pseudomonadota</taxon>
        <taxon>Alphaproteobacteria</taxon>
        <taxon>Acetobacterales</taxon>
        <taxon>Roseomonadaceae</taxon>
        <taxon>Rhodovarius</taxon>
    </lineage>
</organism>
<dbReference type="NCBIfam" id="TIGR01879">
    <property type="entry name" value="hydantase"/>
    <property type="match status" value="1"/>
</dbReference>
<dbReference type="GO" id="GO:0046872">
    <property type="term" value="F:metal ion binding"/>
    <property type="evidence" value="ECO:0007669"/>
    <property type="project" value="UniProtKB-KW"/>
</dbReference>
<dbReference type="PIRSF" id="PIRSF001235">
    <property type="entry name" value="Amidase_carbamoylase"/>
    <property type="match status" value="1"/>
</dbReference>
<dbReference type="OrthoDB" id="9808195at2"/>
<dbReference type="EMBL" id="SACL01000006">
    <property type="protein sequence ID" value="RVT95384.1"/>
    <property type="molecule type" value="Genomic_DNA"/>
</dbReference>
<reference evidence="5 6" key="1">
    <citation type="submission" date="2019-01" db="EMBL/GenBank/DDBJ databases">
        <authorList>
            <person name="Chen W.-M."/>
        </authorList>
    </citation>
    <scope>NUCLEOTIDE SEQUENCE [LARGE SCALE GENOMIC DNA]</scope>
    <source>
        <strain evidence="5 6">CCP-6</strain>
    </source>
</reference>
<feature type="binding site" evidence="3">
    <location>
        <position position="183"/>
    </location>
    <ligand>
        <name>Zn(2+)</name>
        <dbReference type="ChEBI" id="CHEBI:29105"/>
        <label>1</label>
    </ligand>
</feature>
<feature type="domain" description="Peptidase M20 dimerisation" evidence="4">
    <location>
        <begin position="202"/>
        <end position="302"/>
    </location>
</feature>
<evidence type="ECO:0000259" key="4">
    <source>
        <dbReference type="Pfam" id="PF07687"/>
    </source>
</evidence>
<dbReference type="PANTHER" id="PTHR32494:SF5">
    <property type="entry name" value="ALLANTOATE AMIDOHYDROLASE"/>
    <property type="match status" value="1"/>
</dbReference>
<dbReference type="InterPro" id="IPR002933">
    <property type="entry name" value="Peptidase_M20"/>
</dbReference>
<keyword evidence="3" id="KW-0862">Zinc</keyword>
<comment type="cofactor">
    <cofactor evidence="3">
        <name>Zn(2+)</name>
        <dbReference type="ChEBI" id="CHEBI:29105"/>
    </cofactor>
    <text evidence="3">Binds 2 Zn(2+) ions per subunit.</text>
</comment>
<dbReference type="AlphaFoldDB" id="A0A437MCK6"/>
<protein>
    <submittedName>
        <fullName evidence="5">Zn-dependent hydrolase</fullName>
    </submittedName>
</protein>
<dbReference type="Proteomes" id="UP000282957">
    <property type="component" value="Unassembled WGS sequence"/>
</dbReference>
<feature type="binding site" evidence="3">
    <location>
        <position position="77"/>
    </location>
    <ligand>
        <name>Zn(2+)</name>
        <dbReference type="ChEBI" id="CHEBI:29105"/>
        <label>1</label>
    </ligand>
</feature>
<comment type="similarity">
    <text evidence="1">Belongs to the peptidase M20 family.</text>
</comment>
<dbReference type="RefSeq" id="WP_127788869.1">
    <property type="nucleotide sequence ID" value="NZ_SACL01000006.1"/>
</dbReference>
<evidence type="ECO:0000313" key="6">
    <source>
        <dbReference type="Proteomes" id="UP000282957"/>
    </source>
</evidence>
<keyword evidence="2 5" id="KW-0378">Hydrolase</keyword>
<comment type="caution">
    <text evidence="5">The sequence shown here is derived from an EMBL/GenBank/DDBJ whole genome shotgun (WGS) entry which is preliminary data.</text>
</comment>
<dbReference type="InterPro" id="IPR011650">
    <property type="entry name" value="Peptidase_M20_dimer"/>
</dbReference>
<feature type="binding site" evidence="3">
    <location>
        <position position="119"/>
    </location>
    <ligand>
        <name>Zn(2+)</name>
        <dbReference type="ChEBI" id="CHEBI:29105"/>
        <label>2</label>
    </ligand>
</feature>
<evidence type="ECO:0000313" key="5">
    <source>
        <dbReference type="EMBL" id="RVT95384.1"/>
    </source>
</evidence>
<dbReference type="PANTHER" id="PTHR32494">
    <property type="entry name" value="ALLANTOATE DEIMINASE-RELATED"/>
    <property type="match status" value="1"/>
</dbReference>
<dbReference type="SUPFAM" id="SSF53187">
    <property type="entry name" value="Zn-dependent exopeptidases"/>
    <property type="match status" value="1"/>
</dbReference>
<sequence>MSISTWDRLMSLAAIGDTQDGGVNRQALTPGEAEAWRLLLRWAAEAGMEAATDDAANLFLTKPGRDRSLPPIMLGSHIDTQPTGGKFDGAFGVISAFNAVAALAAPPRDVTVVAWMNEEGSRFAPGMMGSEAFSGYRPIEAIRACRDAGGVTAGEAIDAHLAQFPDLPRRPFGFEVAAYIEPHIEQGPELEAAATPIGIVTGIQGKITWEIVLTGAEGHAGTLAMADRRDAVVAFARMAAEMQRLVGEADPIVKFTIGMVKVEPNAPSVVPGRVTFRIDLRHPDNAALQAAGSLLEATAERLAAPCAVQVTRLVDAPSNEFDPELRARIARAAETLGIRAMPILSAAGHDARHMAPRCPSAMIFIPCRDGISHSPLEWSTPEDVEAGAAVLAETLRSLLDEDA</sequence>
<evidence type="ECO:0000256" key="1">
    <source>
        <dbReference type="ARBA" id="ARBA00006153"/>
    </source>
</evidence>
<feature type="binding site" evidence="3">
    <location>
        <position position="88"/>
    </location>
    <ligand>
        <name>Zn(2+)</name>
        <dbReference type="ChEBI" id="CHEBI:29105"/>
        <label>2</label>
    </ligand>
</feature>
<evidence type="ECO:0000256" key="2">
    <source>
        <dbReference type="ARBA" id="ARBA00022801"/>
    </source>
</evidence>
<dbReference type="GO" id="GO:0016813">
    <property type="term" value="F:hydrolase activity, acting on carbon-nitrogen (but not peptide) bonds, in linear amidines"/>
    <property type="evidence" value="ECO:0007669"/>
    <property type="project" value="InterPro"/>
</dbReference>
<accession>A0A437MCK6</accession>
<dbReference type="SUPFAM" id="SSF55031">
    <property type="entry name" value="Bacterial exopeptidase dimerisation domain"/>
    <property type="match status" value="1"/>
</dbReference>
<keyword evidence="3" id="KW-0479">Metal-binding</keyword>
<dbReference type="InterPro" id="IPR010158">
    <property type="entry name" value="Amidase_Cbmase"/>
</dbReference>
<keyword evidence="6" id="KW-1185">Reference proteome</keyword>
<feature type="binding site" evidence="3">
    <location>
        <position position="373"/>
    </location>
    <ligand>
        <name>Zn(2+)</name>
        <dbReference type="ChEBI" id="CHEBI:29105"/>
        <label>2</label>
    </ligand>
</feature>
<dbReference type="Pfam" id="PF07687">
    <property type="entry name" value="M20_dimer"/>
    <property type="match status" value="1"/>
</dbReference>
<feature type="binding site" evidence="3">
    <location>
        <position position="88"/>
    </location>
    <ligand>
        <name>Zn(2+)</name>
        <dbReference type="ChEBI" id="CHEBI:29105"/>
        <label>1</label>
    </ligand>
</feature>